<evidence type="ECO:0000256" key="1">
    <source>
        <dbReference type="SAM" id="MobiDB-lite"/>
    </source>
</evidence>
<dbReference type="InterPro" id="IPR019225">
    <property type="entry name" value="DUF2155"/>
</dbReference>
<feature type="compositionally biased region" description="Pro residues" evidence="1">
    <location>
        <begin position="275"/>
        <end position="295"/>
    </location>
</feature>
<dbReference type="AlphaFoldDB" id="A0A7W4FE84"/>
<feature type="signal peptide" evidence="2">
    <location>
        <begin position="1"/>
        <end position="21"/>
    </location>
</feature>
<dbReference type="Proteomes" id="UP000550787">
    <property type="component" value="Unassembled WGS sequence"/>
</dbReference>
<evidence type="ECO:0000313" key="3">
    <source>
        <dbReference type="EMBL" id="MBB2156173.1"/>
    </source>
</evidence>
<dbReference type="EMBL" id="JABEQG010000010">
    <property type="protein sequence ID" value="MBB2156173.1"/>
    <property type="molecule type" value="Genomic_DNA"/>
</dbReference>
<accession>A0A7W4FE84</accession>
<feature type="compositionally biased region" description="Pro residues" evidence="1">
    <location>
        <begin position="190"/>
        <end position="209"/>
    </location>
</feature>
<evidence type="ECO:0000256" key="2">
    <source>
        <dbReference type="SAM" id="SignalP"/>
    </source>
</evidence>
<keyword evidence="2" id="KW-0732">Signal</keyword>
<feature type="compositionally biased region" description="Low complexity" evidence="1">
    <location>
        <begin position="227"/>
        <end position="240"/>
    </location>
</feature>
<feature type="region of interest" description="Disordered" evidence="1">
    <location>
        <begin position="183"/>
        <end position="312"/>
    </location>
</feature>
<dbReference type="Pfam" id="PF09923">
    <property type="entry name" value="DUF2155"/>
    <property type="match status" value="1"/>
</dbReference>
<gene>
    <name evidence="3" type="ORF">HLH33_07595</name>
</gene>
<name>A0A7W4FE84_GLUDI</name>
<evidence type="ECO:0000313" key="4">
    <source>
        <dbReference type="Proteomes" id="UP000550787"/>
    </source>
</evidence>
<sequence length="312" mass="30584">MRLILSLAVLSAVPVGIAARAAEMVPPPLVYPADTWQGRSVATVRVLDGLDSHVQSLTIPVGQDVTYRALTIHVGACRDRPATLAPDSAGWLTIRDTRQDGPGFDGWMLAGEPFLGVFQDPVYTVQLVSCTGDIVAPVPPPLTVAATAAGQGAQAAPGVQVQGVQVQGVQVQGVQVQGVQVQGAQAGNPPGAPAPQGPGAAPAPVPASPPQMSGAPLSLSPPPDEQAPASGAPPVVAGSGLPVPAVAPSAIAGQHGALPPPVPYGAAGGGGGPLPLGPPALPPPVPPTSAAPPPGASSATSQPGQPQSLLPP</sequence>
<feature type="chain" id="PRO_5031447529" evidence="2">
    <location>
        <begin position="22"/>
        <end position="312"/>
    </location>
</feature>
<proteinExistence type="predicted"/>
<organism evidence="3 4">
    <name type="scientific">Gluconacetobacter diazotrophicus</name>
    <name type="common">Acetobacter diazotrophicus</name>
    <dbReference type="NCBI Taxonomy" id="33996"/>
    <lineage>
        <taxon>Bacteria</taxon>
        <taxon>Pseudomonadati</taxon>
        <taxon>Pseudomonadota</taxon>
        <taxon>Alphaproteobacteria</taxon>
        <taxon>Acetobacterales</taxon>
        <taxon>Acetobacteraceae</taxon>
        <taxon>Gluconacetobacter</taxon>
    </lineage>
</organism>
<feature type="compositionally biased region" description="Low complexity" evidence="1">
    <location>
        <begin position="296"/>
        <end position="312"/>
    </location>
</feature>
<reference evidence="3 4" key="1">
    <citation type="submission" date="2020-04" db="EMBL/GenBank/DDBJ databases">
        <title>Description of novel Gluconacetobacter.</title>
        <authorList>
            <person name="Sombolestani A."/>
        </authorList>
    </citation>
    <scope>NUCLEOTIDE SEQUENCE [LARGE SCALE GENOMIC DNA]</scope>
    <source>
        <strain evidence="3 4">LMG 7603</strain>
    </source>
</reference>
<protein>
    <submittedName>
        <fullName evidence="3">DUF2155 domain-containing protein</fullName>
    </submittedName>
</protein>
<comment type="caution">
    <text evidence="3">The sequence shown here is derived from an EMBL/GenBank/DDBJ whole genome shotgun (WGS) entry which is preliminary data.</text>
</comment>
<dbReference type="RefSeq" id="WP_183115704.1">
    <property type="nucleotide sequence ID" value="NZ_JABEQG010000010.1"/>
</dbReference>